<dbReference type="AlphaFoldDB" id="A0A6J0MNU8"/>
<reference evidence="3" key="2">
    <citation type="submission" date="2025-08" db="UniProtKB">
        <authorList>
            <consortium name="RefSeq"/>
        </authorList>
    </citation>
    <scope>IDENTIFICATION</scope>
    <source>
        <tissue evidence="3">Leaf</tissue>
    </source>
</reference>
<sequence>MIAALDVVQKVKRVNHILFQCPYARLIWTTSPIHAPPQCLMSDSLYYNLHRVLSLQERYPPDEAYTDLVPWLFWRLWKNRNEFLFQDKYYSAQDTVNKAIENTAEWMSRQEENNIEVKKPTSNKQPVKWKPPIQNWTKCNTDGAWHKNQQGQGIGWISRDHTGRLLWAGAQRFEGLDSHVETEATALNWAIKSMSRLDYSQVIFETDAQVLVKMIEGVKEIWPKLKPIIQDITHSLKMNSSFKVEFFSRDGNKTTYKIAKEAFSFMNHVPKLYSIVPSWLKPVLEADMPYVGLN</sequence>
<dbReference type="SUPFAM" id="SSF53098">
    <property type="entry name" value="Ribonuclease H-like"/>
    <property type="match status" value="1"/>
</dbReference>
<name>A0A6J0MNU8_RAPSA</name>
<dbReference type="InterPro" id="IPR012337">
    <property type="entry name" value="RNaseH-like_sf"/>
</dbReference>
<dbReference type="CDD" id="cd06222">
    <property type="entry name" value="RNase_H_like"/>
    <property type="match status" value="1"/>
</dbReference>
<dbReference type="RefSeq" id="XP_018473809.1">
    <property type="nucleotide sequence ID" value="XM_018618307.1"/>
</dbReference>
<evidence type="ECO:0000313" key="2">
    <source>
        <dbReference type="Proteomes" id="UP000504610"/>
    </source>
</evidence>
<reference evidence="2" key="1">
    <citation type="journal article" date="2019" name="Database">
        <title>The radish genome database (RadishGD): an integrated information resource for radish genomics.</title>
        <authorList>
            <person name="Yu H.J."/>
            <person name="Baek S."/>
            <person name="Lee Y.J."/>
            <person name="Cho A."/>
            <person name="Mun J.H."/>
        </authorList>
    </citation>
    <scope>NUCLEOTIDE SEQUENCE [LARGE SCALE GENOMIC DNA]</scope>
    <source>
        <strain evidence="2">cv. WK10039</strain>
    </source>
</reference>
<proteinExistence type="predicted"/>
<dbReference type="OrthoDB" id="1733298at2759"/>
<dbReference type="KEGG" id="rsz:108845037"/>
<protein>
    <submittedName>
        <fullName evidence="3">Uncharacterized protein LOC108845037</fullName>
    </submittedName>
</protein>
<dbReference type="Proteomes" id="UP000504610">
    <property type="component" value="Chromosome 3"/>
</dbReference>
<dbReference type="InterPro" id="IPR002156">
    <property type="entry name" value="RNaseH_domain"/>
</dbReference>
<dbReference type="Gene3D" id="3.30.420.10">
    <property type="entry name" value="Ribonuclease H-like superfamily/Ribonuclease H"/>
    <property type="match status" value="1"/>
</dbReference>
<dbReference type="InterPro" id="IPR036397">
    <property type="entry name" value="RNaseH_sf"/>
</dbReference>
<keyword evidence="2" id="KW-1185">Reference proteome</keyword>
<dbReference type="Pfam" id="PF13456">
    <property type="entry name" value="RVT_3"/>
    <property type="match status" value="1"/>
</dbReference>
<evidence type="ECO:0000313" key="3">
    <source>
        <dbReference type="RefSeq" id="XP_018473809.1"/>
    </source>
</evidence>
<dbReference type="GeneID" id="108845037"/>
<dbReference type="InterPro" id="IPR044730">
    <property type="entry name" value="RNase_H-like_dom_plant"/>
</dbReference>
<dbReference type="InterPro" id="IPR052929">
    <property type="entry name" value="RNase_H-like_EbsB-rel"/>
</dbReference>
<dbReference type="PANTHER" id="PTHR47074">
    <property type="entry name" value="BNAC02G40300D PROTEIN"/>
    <property type="match status" value="1"/>
</dbReference>
<dbReference type="GO" id="GO:0003676">
    <property type="term" value="F:nucleic acid binding"/>
    <property type="evidence" value="ECO:0007669"/>
    <property type="project" value="InterPro"/>
</dbReference>
<gene>
    <name evidence="3" type="primary">LOC108845037</name>
</gene>
<dbReference type="PANTHER" id="PTHR47074:SF48">
    <property type="entry name" value="POLYNUCLEOTIDYL TRANSFERASE, RIBONUCLEASE H-LIKE SUPERFAMILY PROTEIN"/>
    <property type="match status" value="1"/>
</dbReference>
<dbReference type="GO" id="GO:0004523">
    <property type="term" value="F:RNA-DNA hybrid ribonuclease activity"/>
    <property type="evidence" value="ECO:0007669"/>
    <property type="project" value="InterPro"/>
</dbReference>
<feature type="domain" description="RNase H type-1" evidence="1">
    <location>
        <begin position="140"/>
        <end position="262"/>
    </location>
</feature>
<evidence type="ECO:0000259" key="1">
    <source>
        <dbReference type="Pfam" id="PF13456"/>
    </source>
</evidence>
<accession>A0A6J0MNU8</accession>
<organism evidence="2 3">
    <name type="scientific">Raphanus sativus</name>
    <name type="common">Radish</name>
    <name type="synonym">Raphanus raphanistrum var. sativus</name>
    <dbReference type="NCBI Taxonomy" id="3726"/>
    <lineage>
        <taxon>Eukaryota</taxon>
        <taxon>Viridiplantae</taxon>
        <taxon>Streptophyta</taxon>
        <taxon>Embryophyta</taxon>
        <taxon>Tracheophyta</taxon>
        <taxon>Spermatophyta</taxon>
        <taxon>Magnoliopsida</taxon>
        <taxon>eudicotyledons</taxon>
        <taxon>Gunneridae</taxon>
        <taxon>Pentapetalae</taxon>
        <taxon>rosids</taxon>
        <taxon>malvids</taxon>
        <taxon>Brassicales</taxon>
        <taxon>Brassicaceae</taxon>
        <taxon>Brassiceae</taxon>
        <taxon>Raphanus</taxon>
    </lineage>
</organism>